<comment type="caution">
    <text evidence="13">The sequence shown here is derived from an EMBL/GenBank/DDBJ whole genome shotgun (WGS) entry which is preliminary data.</text>
</comment>
<dbReference type="InterPro" id="IPR005467">
    <property type="entry name" value="His_kinase_dom"/>
</dbReference>
<accession>A0A2T5FVE4</accession>
<dbReference type="PANTHER" id="PTHR44936">
    <property type="entry name" value="SENSOR PROTEIN CREC"/>
    <property type="match status" value="1"/>
</dbReference>
<dbReference type="InterPro" id="IPR003594">
    <property type="entry name" value="HATPase_dom"/>
</dbReference>
<dbReference type="SMART" id="SM00304">
    <property type="entry name" value="HAMP"/>
    <property type="match status" value="1"/>
</dbReference>
<dbReference type="Pfam" id="PF02518">
    <property type="entry name" value="HATPase_c"/>
    <property type="match status" value="1"/>
</dbReference>
<dbReference type="InterPro" id="IPR036890">
    <property type="entry name" value="HATPase_C_sf"/>
</dbReference>
<dbReference type="GO" id="GO:0005886">
    <property type="term" value="C:plasma membrane"/>
    <property type="evidence" value="ECO:0007669"/>
    <property type="project" value="UniProtKB-SubCell"/>
</dbReference>
<dbReference type="Pfam" id="PF00512">
    <property type="entry name" value="HisKA"/>
    <property type="match status" value="1"/>
</dbReference>
<dbReference type="GO" id="GO:0000155">
    <property type="term" value="F:phosphorelay sensor kinase activity"/>
    <property type="evidence" value="ECO:0007669"/>
    <property type="project" value="InterPro"/>
</dbReference>
<name>A0A2T5FVE4_9SPHN</name>
<gene>
    <name evidence="13" type="ORF">CLG96_14590</name>
</gene>
<dbReference type="RefSeq" id="WP_107968909.1">
    <property type="nucleotide sequence ID" value="NZ_NWBU01000011.1"/>
</dbReference>
<evidence type="ECO:0000313" key="13">
    <source>
        <dbReference type="EMBL" id="PTQ09420.1"/>
    </source>
</evidence>
<keyword evidence="10" id="KW-1133">Transmembrane helix</keyword>
<comment type="catalytic activity">
    <reaction evidence="1">
        <text>ATP + protein L-histidine = ADP + protein N-phospho-L-histidine.</text>
        <dbReference type="EC" id="2.7.13.3"/>
    </reaction>
</comment>
<keyword evidence="9" id="KW-0067">ATP-binding</keyword>
<dbReference type="PRINTS" id="PR00344">
    <property type="entry name" value="BCTRLSENSOR"/>
</dbReference>
<dbReference type="Pfam" id="PF00672">
    <property type="entry name" value="HAMP"/>
    <property type="match status" value="1"/>
</dbReference>
<dbReference type="Proteomes" id="UP000244162">
    <property type="component" value="Unassembled WGS sequence"/>
</dbReference>
<dbReference type="SMART" id="SM00387">
    <property type="entry name" value="HATPase_c"/>
    <property type="match status" value="1"/>
</dbReference>
<dbReference type="Gene3D" id="1.10.287.130">
    <property type="match status" value="1"/>
</dbReference>
<dbReference type="InterPro" id="IPR004358">
    <property type="entry name" value="Sig_transdc_His_kin-like_C"/>
</dbReference>
<comment type="subcellular location">
    <subcellularLocation>
        <location evidence="2">Cell membrane</location>
        <topology evidence="2">Multi-pass membrane protein</topology>
    </subcellularLocation>
</comment>
<sequence length="449" mass="49036">MPVASNLSLRIIAILVAGFVALQLMLVLLMMLPTTGDPNRPYNLPLPDHVRAMAEAIEQTPSARRPTLVEAFNGSLFSVRLVPAHIDGTAPEPPPLASLHASYEAVLDGRPIRLARERPVLGEIIGDRPWPRFVAPVTLTIGLRSGGLLVIDGRPSALLSTFLRRRALTGAMGGILVLIILMLAVRQTTRPIVSLSRGVRLFGRALDAPDVPVTGSREMRELATAFNEMKTRIGTLMTERTRLLAAIAHDMRTYLTRLRLRAEFIDDADQRRRAAADLDEMSQLLDDTIFFAREHEGPAPARERLDLGAELRAIARLRGEMGEAVSLDPRYSGDGIDMSCAPLAFRRMIDNLIDNGLRYGMNVTLCAEARAGEIRLSVLDDGPGVPPEALSRLGEPFERIEPSRDRQKGGAGLGLAIVRGLAERNGMQLLLANRQPTGFSASLIQQQQG</sequence>
<dbReference type="EC" id="2.7.13.3" evidence="3"/>
<keyword evidence="5" id="KW-0597">Phosphoprotein</keyword>
<dbReference type="AlphaFoldDB" id="A0A2T5FVE4"/>
<evidence type="ECO:0000256" key="9">
    <source>
        <dbReference type="ARBA" id="ARBA00022840"/>
    </source>
</evidence>
<dbReference type="InterPro" id="IPR003660">
    <property type="entry name" value="HAMP_dom"/>
</dbReference>
<feature type="transmembrane region" description="Helical" evidence="10">
    <location>
        <begin position="167"/>
        <end position="185"/>
    </location>
</feature>
<dbReference type="GO" id="GO:0005524">
    <property type="term" value="F:ATP binding"/>
    <property type="evidence" value="ECO:0007669"/>
    <property type="project" value="UniProtKB-KW"/>
</dbReference>
<evidence type="ECO:0000256" key="10">
    <source>
        <dbReference type="SAM" id="Phobius"/>
    </source>
</evidence>
<proteinExistence type="predicted"/>
<organism evidence="13 14">
    <name type="scientific">Sphingomonas oleivorans</name>
    <dbReference type="NCBI Taxonomy" id="1735121"/>
    <lineage>
        <taxon>Bacteria</taxon>
        <taxon>Pseudomonadati</taxon>
        <taxon>Pseudomonadota</taxon>
        <taxon>Alphaproteobacteria</taxon>
        <taxon>Sphingomonadales</taxon>
        <taxon>Sphingomonadaceae</taxon>
        <taxon>Sphingomonas</taxon>
    </lineage>
</organism>
<dbReference type="SUPFAM" id="SSF55874">
    <property type="entry name" value="ATPase domain of HSP90 chaperone/DNA topoisomerase II/histidine kinase"/>
    <property type="match status" value="1"/>
</dbReference>
<dbReference type="EMBL" id="NWBU01000011">
    <property type="protein sequence ID" value="PTQ09420.1"/>
    <property type="molecule type" value="Genomic_DNA"/>
</dbReference>
<feature type="domain" description="HAMP" evidence="12">
    <location>
        <begin position="186"/>
        <end position="238"/>
    </location>
</feature>
<dbReference type="PROSITE" id="PS50885">
    <property type="entry name" value="HAMP"/>
    <property type="match status" value="1"/>
</dbReference>
<reference evidence="13 14" key="1">
    <citation type="submission" date="2017-09" db="EMBL/GenBank/DDBJ databases">
        <title>Sphingomonas panjinensis sp.nov., isolated from oil-contaminated soil.</title>
        <authorList>
            <person name="Wang L."/>
            <person name="Chen L."/>
        </authorList>
    </citation>
    <scope>NUCLEOTIDE SEQUENCE [LARGE SCALE GENOMIC DNA]</scope>
    <source>
        <strain evidence="13 14">FW-11</strain>
    </source>
</reference>
<keyword evidence="6" id="KW-0808">Transferase</keyword>
<evidence type="ECO:0000313" key="14">
    <source>
        <dbReference type="Proteomes" id="UP000244162"/>
    </source>
</evidence>
<dbReference type="SUPFAM" id="SSF47384">
    <property type="entry name" value="Homodimeric domain of signal transducing histidine kinase"/>
    <property type="match status" value="1"/>
</dbReference>
<evidence type="ECO:0000256" key="1">
    <source>
        <dbReference type="ARBA" id="ARBA00000085"/>
    </source>
</evidence>
<keyword evidence="10" id="KW-0812">Transmembrane</keyword>
<evidence type="ECO:0000256" key="7">
    <source>
        <dbReference type="ARBA" id="ARBA00022741"/>
    </source>
</evidence>
<dbReference type="Gene3D" id="3.30.565.10">
    <property type="entry name" value="Histidine kinase-like ATPase, C-terminal domain"/>
    <property type="match status" value="1"/>
</dbReference>
<dbReference type="CDD" id="cd00082">
    <property type="entry name" value="HisKA"/>
    <property type="match status" value="1"/>
</dbReference>
<keyword evidence="4" id="KW-1003">Cell membrane</keyword>
<evidence type="ECO:0000256" key="5">
    <source>
        <dbReference type="ARBA" id="ARBA00022553"/>
    </source>
</evidence>
<evidence type="ECO:0000259" key="12">
    <source>
        <dbReference type="PROSITE" id="PS50885"/>
    </source>
</evidence>
<dbReference type="InterPro" id="IPR050980">
    <property type="entry name" value="2C_sensor_his_kinase"/>
</dbReference>
<evidence type="ECO:0000256" key="4">
    <source>
        <dbReference type="ARBA" id="ARBA00022475"/>
    </source>
</evidence>
<dbReference type="CDD" id="cd06225">
    <property type="entry name" value="HAMP"/>
    <property type="match status" value="1"/>
</dbReference>
<keyword evidence="10" id="KW-0472">Membrane</keyword>
<keyword evidence="14" id="KW-1185">Reference proteome</keyword>
<dbReference type="InterPro" id="IPR036097">
    <property type="entry name" value="HisK_dim/P_sf"/>
</dbReference>
<dbReference type="PROSITE" id="PS50109">
    <property type="entry name" value="HIS_KIN"/>
    <property type="match status" value="1"/>
</dbReference>
<dbReference type="InterPro" id="IPR003661">
    <property type="entry name" value="HisK_dim/P_dom"/>
</dbReference>
<keyword evidence="7" id="KW-0547">Nucleotide-binding</keyword>
<protein>
    <recommendedName>
        <fullName evidence="3">histidine kinase</fullName>
        <ecNumber evidence="3">2.7.13.3</ecNumber>
    </recommendedName>
</protein>
<keyword evidence="8 13" id="KW-0418">Kinase</keyword>
<dbReference type="PANTHER" id="PTHR44936:SF10">
    <property type="entry name" value="SENSOR PROTEIN RSTB"/>
    <property type="match status" value="1"/>
</dbReference>
<evidence type="ECO:0000256" key="8">
    <source>
        <dbReference type="ARBA" id="ARBA00022777"/>
    </source>
</evidence>
<feature type="transmembrane region" description="Helical" evidence="10">
    <location>
        <begin position="12"/>
        <end position="32"/>
    </location>
</feature>
<dbReference type="SMART" id="SM00388">
    <property type="entry name" value="HisKA"/>
    <property type="match status" value="1"/>
</dbReference>
<evidence type="ECO:0000259" key="11">
    <source>
        <dbReference type="PROSITE" id="PS50109"/>
    </source>
</evidence>
<evidence type="ECO:0000256" key="6">
    <source>
        <dbReference type="ARBA" id="ARBA00022679"/>
    </source>
</evidence>
<feature type="domain" description="Histidine kinase" evidence="11">
    <location>
        <begin position="246"/>
        <end position="447"/>
    </location>
</feature>
<dbReference type="OrthoDB" id="9804645at2"/>
<evidence type="ECO:0000256" key="2">
    <source>
        <dbReference type="ARBA" id="ARBA00004651"/>
    </source>
</evidence>
<evidence type="ECO:0000256" key="3">
    <source>
        <dbReference type="ARBA" id="ARBA00012438"/>
    </source>
</evidence>